<evidence type="ECO:0000259" key="18">
    <source>
        <dbReference type="PROSITE" id="PS50109"/>
    </source>
</evidence>
<comment type="function">
    <text evidence="15">Member of the two-component regulatory system NreB/NreC involved in the control of dissimilatory nitrate/nitrite reduction in response to oxygen. NreB functions as a direct oxygen sensor histidine kinase which is autophosphorylated, in the absence of oxygen, probably at the conserved histidine residue, and transfers its phosphate group probably to a conserved aspartate residue of NreC. NreB/NreC activates the expression of the nitrate (narGHJI) and nitrite (nir) reductase operons, as well as the putative nitrate transporter gene narT.</text>
</comment>
<dbReference type="InterPro" id="IPR003594">
    <property type="entry name" value="HATPase_dom"/>
</dbReference>
<keyword evidence="17" id="KW-0175">Coiled coil</keyword>
<evidence type="ECO:0000256" key="9">
    <source>
        <dbReference type="ARBA" id="ARBA00022741"/>
    </source>
</evidence>
<dbReference type="InterPro" id="IPR011712">
    <property type="entry name" value="Sig_transdc_His_kin_sub3_dim/P"/>
</dbReference>
<keyword evidence="7 16" id="KW-0808">Transferase</keyword>
<evidence type="ECO:0000313" key="19">
    <source>
        <dbReference type="EMBL" id="MFC5464305.1"/>
    </source>
</evidence>
<evidence type="ECO:0000256" key="10">
    <source>
        <dbReference type="ARBA" id="ARBA00022777"/>
    </source>
</evidence>
<dbReference type="GO" id="GO:0016301">
    <property type="term" value="F:kinase activity"/>
    <property type="evidence" value="ECO:0007669"/>
    <property type="project" value="UniProtKB-KW"/>
</dbReference>
<comment type="caution">
    <text evidence="19">The sequence shown here is derived from an EMBL/GenBank/DDBJ whole genome shotgun (WGS) entry which is preliminary data.</text>
</comment>
<keyword evidence="10 16" id="KW-0418">Kinase</keyword>
<keyword evidence="14" id="KW-0411">Iron-sulfur</keyword>
<evidence type="ECO:0000256" key="14">
    <source>
        <dbReference type="ARBA" id="ARBA00023014"/>
    </source>
</evidence>
<dbReference type="Gene3D" id="3.30.565.10">
    <property type="entry name" value="Histidine kinase-like ATPase, C-terminal domain"/>
    <property type="match status" value="1"/>
</dbReference>
<protein>
    <recommendedName>
        <fullName evidence="16">Sensor histidine kinase</fullName>
        <ecNumber evidence="16">2.7.13.3</ecNumber>
    </recommendedName>
</protein>
<evidence type="ECO:0000256" key="11">
    <source>
        <dbReference type="ARBA" id="ARBA00022840"/>
    </source>
</evidence>
<keyword evidence="20" id="KW-1185">Reference proteome</keyword>
<evidence type="ECO:0000256" key="2">
    <source>
        <dbReference type="ARBA" id="ARBA00001966"/>
    </source>
</evidence>
<evidence type="ECO:0000256" key="12">
    <source>
        <dbReference type="ARBA" id="ARBA00023004"/>
    </source>
</evidence>
<feature type="coiled-coil region" evidence="17">
    <location>
        <begin position="136"/>
        <end position="208"/>
    </location>
</feature>
<keyword evidence="4" id="KW-0004">4Fe-4S</keyword>
<evidence type="ECO:0000256" key="4">
    <source>
        <dbReference type="ARBA" id="ARBA00022485"/>
    </source>
</evidence>
<keyword evidence="5" id="KW-0963">Cytoplasm</keyword>
<evidence type="ECO:0000256" key="5">
    <source>
        <dbReference type="ARBA" id="ARBA00022490"/>
    </source>
</evidence>
<dbReference type="SMART" id="SM00387">
    <property type="entry name" value="HATPase_c"/>
    <property type="match status" value="1"/>
</dbReference>
<dbReference type="CDD" id="cd16917">
    <property type="entry name" value="HATPase_UhpB-NarQ-NarX-like"/>
    <property type="match status" value="1"/>
</dbReference>
<comment type="cofactor">
    <cofactor evidence="2">
        <name>[4Fe-4S] cluster</name>
        <dbReference type="ChEBI" id="CHEBI:49883"/>
    </cofactor>
</comment>
<dbReference type="EMBL" id="JBHSMC010000004">
    <property type="protein sequence ID" value="MFC5464305.1"/>
    <property type="molecule type" value="Genomic_DNA"/>
</dbReference>
<keyword evidence="9 16" id="KW-0547">Nucleotide-binding</keyword>
<reference evidence="20" key="1">
    <citation type="journal article" date="2019" name="Int. J. Syst. Evol. Microbiol.">
        <title>The Global Catalogue of Microorganisms (GCM) 10K type strain sequencing project: providing services to taxonomists for standard genome sequencing and annotation.</title>
        <authorList>
            <consortium name="The Broad Institute Genomics Platform"/>
            <consortium name="The Broad Institute Genome Sequencing Center for Infectious Disease"/>
            <person name="Wu L."/>
            <person name="Ma J."/>
        </authorList>
    </citation>
    <scope>NUCLEOTIDE SEQUENCE [LARGE SCALE GENOMIC DNA]</scope>
    <source>
        <strain evidence="20">CGMCC 1.12237</strain>
    </source>
</reference>
<dbReference type="Pfam" id="PF07730">
    <property type="entry name" value="HisKA_3"/>
    <property type="match status" value="1"/>
</dbReference>
<evidence type="ECO:0000256" key="6">
    <source>
        <dbReference type="ARBA" id="ARBA00022553"/>
    </source>
</evidence>
<dbReference type="PRINTS" id="PR00344">
    <property type="entry name" value="BCTRLSENSOR"/>
</dbReference>
<dbReference type="InterPro" id="IPR017203">
    <property type="entry name" value="Sig_transdc_His_kinase_NreB"/>
</dbReference>
<dbReference type="InterPro" id="IPR036890">
    <property type="entry name" value="HATPase_C_sf"/>
</dbReference>
<gene>
    <name evidence="19" type="ORF">ACFPM4_05975</name>
</gene>
<keyword evidence="6" id="KW-0597">Phosphoprotein</keyword>
<dbReference type="InterPro" id="IPR050482">
    <property type="entry name" value="Sensor_HK_TwoCompSys"/>
</dbReference>
<dbReference type="PANTHER" id="PTHR24421:SF10">
    <property type="entry name" value="NITRATE_NITRITE SENSOR PROTEIN NARQ"/>
    <property type="match status" value="1"/>
</dbReference>
<accession>A0ABW0LG19</accession>
<comment type="subcellular location">
    <subcellularLocation>
        <location evidence="3">Cytoplasm</location>
    </subcellularLocation>
</comment>
<dbReference type="InterPro" id="IPR005467">
    <property type="entry name" value="His_kinase_dom"/>
</dbReference>
<evidence type="ECO:0000256" key="3">
    <source>
        <dbReference type="ARBA" id="ARBA00004496"/>
    </source>
</evidence>
<dbReference type="InterPro" id="IPR004358">
    <property type="entry name" value="Sig_transdc_His_kin-like_C"/>
</dbReference>
<evidence type="ECO:0000256" key="1">
    <source>
        <dbReference type="ARBA" id="ARBA00000085"/>
    </source>
</evidence>
<evidence type="ECO:0000256" key="17">
    <source>
        <dbReference type="SAM" id="Coils"/>
    </source>
</evidence>
<dbReference type="PANTHER" id="PTHR24421">
    <property type="entry name" value="NITRATE/NITRITE SENSOR PROTEIN NARX-RELATED"/>
    <property type="match status" value="1"/>
</dbReference>
<dbReference type="EC" id="2.7.13.3" evidence="16"/>
<feature type="domain" description="Histidine kinase" evidence="18">
    <location>
        <begin position="160"/>
        <end position="347"/>
    </location>
</feature>
<comment type="catalytic activity">
    <reaction evidence="1 16">
        <text>ATP + protein L-histidine = ADP + protein N-phospho-L-histidine.</text>
        <dbReference type="EC" id="2.7.13.3"/>
    </reaction>
</comment>
<evidence type="ECO:0000256" key="15">
    <source>
        <dbReference type="ARBA" id="ARBA00024827"/>
    </source>
</evidence>
<dbReference type="RefSeq" id="WP_382349008.1">
    <property type="nucleotide sequence ID" value="NZ_JBHSMC010000004.1"/>
</dbReference>
<organism evidence="19 20">
    <name type="scientific">Lederbergia graminis</name>
    <dbReference type="NCBI Taxonomy" id="735518"/>
    <lineage>
        <taxon>Bacteria</taxon>
        <taxon>Bacillati</taxon>
        <taxon>Bacillota</taxon>
        <taxon>Bacilli</taxon>
        <taxon>Bacillales</taxon>
        <taxon>Bacillaceae</taxon>
        <taxon>Lederbergia</taxon>
    </lineage>
</organism>
<sequence length="356" mass="41039">MENKQMNELMERLFYESSEAIFFFNRHNQLINMNPAAEEILDPYVKENLLAKVDKGFCLTCRGFTNEKEEMTCEGCFMGNPNQDFTSFQVFLDTRGKGVIPYIATYQIIDKQRGIKVFMLRNLTRHNQVKESFYKSNLMQRTINAQENERKRISRELHDSIAQELISSLVELRVLMYMDISTEVRDKIVETEASLNRLLEEVRNLSVELRPALLDDLGLEAAFRTHFKWIEKNYGLLVHFNAEMQGARFNSEIETVVYRICQEAVFNALKYARVDEVKIRLFLTKDNLELIVEDEGIGFNIDAKEAQGTGLGLFGMHERAELVGANLSIQSVIGKGTIIHLAIPLSKKVSKEWSTI</sequence>
<dbReference type="PROSITE" id="PS50109">
    <property type="entry name" value="HIS_KIN"/>
    <property type="match status" value="1"/>
</dbReference>
<evidence type="ECO:0000256" key="7">
    <source>
        <dbReference type="ARBA" id="ARBA00022679"/>
    </source>
</evidence>
<dbReference type="Proteomes" id="UP001596147">
    <property type="component" value="Unassembled WGS sequence"/>
</dbReference>
<dbReference type="Pfam" id="PF02518">
    <property type="entry name" value="HATPase_c"/>
    <property type="match status" value="1"/>
</dbReference>
<evidence type="ECO:0000256" key="8">
    <source>
        <dbReference type="ARBA" id="ARBA00022723"/>
    </source>
</evidence>
<name>A0ABW0LG19_9BACI</name>
<dbReference type="Gene3D" id="1.20.5.1930">
    <property type="match status" value="1"/>
</dbReference>
<keyword evidence="8" id="KW-0479">Metal-binding</keyword>
<dbReference type="PIRSF" id="PIRSF037432">
    <property type="entry name" value="STHK_NreB"/>
    <property type="match status" value="1"/>
</dbReference>
<evidence type="ECO:0000313" key="20">
    <source>
        <dbReference type="Proteomes" id="UP001596147"/>
    </source>
</evidence>
<proteinExistence type="predicted"/>
<keyword evidence="11 16" id="KW-0067">ATP-binding</keyword>
<keyword evidence="13 16" id="KW-0902">Two-component regulatory system</keyword>
<dbReference type="SUPFAM" id="SSF55874">
    <property type="entry name" value="ATPase domain of HSP90 chaperone/DNA topoisomerase II/histidine kinase"/>
    <property type="match status" value="1"/>
</dbReference>
<evidence type="ECO:0000256" key="16">
    <source>
        <dbReference type="PIRNR" id="PIRNR037432"/>
    </source>
</evidence>
<keyword evidence="12" id="KW-0408">Iron</keyword>
<evidence type="ECO:0000256" key="13">
    <source>
        <dbReference type="ARBA" id="ARBA00023012"/>
    </source>
</evidence>